<accession>A0ABD2INM9</accession>
<name>A0ABD2INM9_9BILA</name>
<dbReference type="EMBL" id="JBICBT010001130">
    <property type="protein sequence ID" value="KAL3081674.1"/>
    <property type="molecule type" value="Genomic_DNA"/>
</dbReference>
<sequence>MPMPTKQIPNSTTTAHALVTEDEDQRIMKWTKVEDCFELSPAYNLYRGMVKSHKNGLPKNGGCLVHVIIVTYACAWI</sequence>
<organism evidence="1 2">
    <name type="scientific">Heterodera trifolii</name>
    <dbReference type="NCBI Taxonomy" id="157864"/>
    <lineage>
        <taxon>Eukaryota</taxon>
        <taxon>Metazoa</taxon>
        <taxon>Ecdysozoa</taxon>
        <taxon>Nematoda</taxon>
        <taxon>Chromadorea</taxon>
        <taxon>Rhabditida</taxon>
        <taxon>Tylenchina</taxon>
        <taxon>Tylenchomorpha</taxon>
        <taxon>Tylenchoidea</taxon>
        <taxon>Heteroderidae</taxon>
        <taxon>Heteroderinae</taxon>
        <taxon>Heterodera</taxon>
    </lineage>
</organism>
<keyword evidence="2" id="KW-1185">Reference proteome</keyword>
<dbReference type="Proteomes" id="UP001620626">
    <property type="component" value="Unassembled WGS sequence"/>
</dbReference>
<protein>
    <submittedName>
        <fullName evidence="1">Uncharacterized protein</fullName>
    </submittedName>
</protein>
<proteinExistence type="predicted"/>
<reference evidence="1 2" key="1">
    <citation type="submission" date="2024-10" db="EMBL/GenBank/DDBJ databases">
        <authorList>
            <person name="Kim D."/>
        </authorList>
    </citation>
    <scope>NUCLEOTIDE SEQUENCE [LARGE SCALE GENOMIC DNA]</scope>
    <source>
        <strain evidence="1">BH-2024</strain>
    </source>
</reference>
<dbReference type="AlphaFoldDB" id="A0ABD2INM9"/>
<evidence type="ECO:0000313" key="2">
    <source>
        <dbReference type="Proteomes" id="UP001620626"/>
    </source>
</evidence>
<evidence type="ECO:0000313" key="1">
    <source>
        <dbReference type="EMBL" id="KAL3081674.1"/>
    </source>
</evidence>
<gene>
    <name evidence="1" type="ORF">niasHT_035014</name>
</gene>
<comment type="caution">
    <text evidence="1">The sequence shown here is derived from an EMBL/GenBank/DDBJ whole genome shotgun (WGS) entry which is preliminary data.</text>
</comment>